<protein>
    <submittedName>
        <fullName evidence="11">Uncharacterized protein LOC113215278</fullName>
    </submittedName>
</protein>
<evidence type="ECO:0000259" key="9">
    <source>
        <dbReference type="Pfam" id="PF13359"/>
    </source>
</evidence>
<feature type="signal peptide" evidence="8">
    <location>
        <begin position="1"/>
        <end position="15"/>
    </location>
</feature>
<keyword evidence="4" id="KW-0540">Nuclease</keyword>
<keyword evidence="5" id="KW-0479">Metal-binding</keyword>
<accession>A0A9C6X6Y4</accession>
<dbReference type="GO" id="GO:0005634">
    <property type="term" value="C:nucleus"/>
    <property type="evidence" value="ECO:0007669"/>
    <property type="project" value="UniProtKB-SubCell"/>
</dbReference>
<evidence type="ECO:0000256" key="2">
    <source>
        <dbReference type="ARBA" id="ARBA00004123"/>
    </source>
</evidence>
<evidence type="ECO:0000256" key="8">
    <source>
        <dbReference type="SAM" id="SignalP"/>
    </source>
</evidence>
<keyword evidence="7" id="KW-0539">Nucleus</keyword>
<dbReference type="RefSeq" id="XP_052130188.1">
    <property type="nucleotide sequence ID" value="XM_052274228.1"/>
</dbReference>
<name>A0A9C6X6Y4_FRAOC</name>
<proteinExistence type="inferred from homology"/>
<dbReference type="GO" id="GO:0016787">
    <property type="term" value="F:hydrolase activity"/>
    <property type="evidence" value="ECO:0007669"/>
    <property type="project" value="UniProtKB-KW"/>
</dbReference>
<dbReference type="PANTHER" id="PTHR22930">
    <property type="match status" value="1"/>
</dbReference>
<dbReference type="GeneID" id="113215278"/>
<evidence type="ECO:0000256" key="5">
    <source>
        <dbReference type="ARBA" id="ARBA00022723"/>
    </source>
</evidence>
<evidence type="ECO:0000256" key="1">
    <source>
        <dbReference type="ARBA" id="ARBA00001968"/>
    </source>
</evidence>
<dbReference type="KEGG" id="foc:113215278"/>
<dbReference type="PANTHER" id="PTHR22930:SF85">
    <property type="entry name" value="GH03217P-RELATED"/>
    <property type="match status" value="1"/>
</dbReference>
<comment type="similarity">
    <text evidence="3">Belongs to the HARBI1 family.</text>
</comment>
<feature type="domain" description="DDE Tnp4" evidence="9">
    <location>
        <begin position="13"/>
        <end position="168"/>
    </location>
</feature>
<evidence type="ECO:0000256" key="7">
    <source>
        <dbReference type="ARBA" id="ARBA00023242"/>
    </source>
</evidence>
<keyword evidence="6" id="KW-0378">Hydrolase</keyword>
<dbReference type="Proteomes" id="UP000504606">
    <property type="component" value="Unplaced"/>
</dbReference>
<evidence type="ECO:0000256" key="4">
    <source>
        <dbReference type="ARBA" id="ARBA00022722"/>
    </source>
</evidence>
<evidence type="ECO:0000313" key="10">
    <source>
        <dbReference type="Proteomes" id="UP000504606"/>
    </source>
</evidence>
<keyword evidence="10" id="KW-1185">Reference proteome</keyword>
<dbReference type="AlphaFoldDB" id="A0A9C6X6Y4"/>
<dbReference type="GO" id="GO:0046872">
    <property type="term" value="F:metal ion binding"/>
    <property type="evidence" value="ECO:0007669"/>
    <property type="project" value="UniProtKB-KW"/>
</dbReference>
<dbReference type="InterPro" id="IPR027806">
    <property type="entry name" value="HARBI1_dom"/>
</dbReference>
<gene>
    <name evidence="11" type="primary">LOC113215278</name>
</gene>
<feature type="chain" id="PRO_5038802006" evidence="8">
    <location>
        <begin position="16"/>
        <end position="238"/>
    </location>
</feature>
<dbReference type="Pfam" id="PF13359">
    <property type="entry name" value="DDE_Tnp_4"/>
    <property type="match status" value="1"/>
</dbReference>
<keyword evidence="8" id="KW-0732">Signal</keyword>
<dbReference type="GO" id="GO:0004518">
    <property type="term" value="F:nuclease activity"/>
    <property type="evidence" value="ECO:0007669"/>
    <property type="project" value="UniProtKB-KW"/>
</dbReference>
<dbReference type="InterPro" id="IPR045249">
    <property type="entry name" value="HARBI1-like"/>
</dbReference>
<comment type="cofactor">
    <cofactor evidence="1">
        <name>a divalent metal cation</name>
        <dbReference type="ChEBI" id="CHEBI:60240"/>
    </cofactor>
</comment>
<organism evidence="10 11">
    <name type="scientific">Frankliniella occidentalis</name>
    <name type="common">Western flower thrips</name>
    <name type="synonym">Euthrips occidentalis</name>
    <dbReference type="NCBI Taxonomy" id="133901"/>
    <lineage>
        <taxon>Eukaryota</taxon>
        <taxon>Metazoa</taxon>
        <taxon>Ecdysozoa</taxon>
        <taxon>Arthropoda</taxon>
        <taxon>Hexapoda</taxon>
        <taxon>Insecta</taxon>
        <taxon>Pterygota</taxon>
        <taxon>Neoptera</taxon>
        <taxon>Paraneoptera</taxon>
        <taxon>Thysanoptera</taxon>
        <taxon>Terebrantia</taxon>
        <taxon>Thripoidea</taxon>
        <taxon>Thripidae</taxon>
        <taxon>Frankliniella</taxon>
    </lineage>
</organism>
<comment type="subcellular location">
    <subcellularLocation>
        <location evidence="2">Nucleus</location>
    </subcellularLocation>
</comment>
<dbReference type="OrthoDB" id="6609348at2759"/>
<evidence type="ECO:0000256" key="6">
    <source>
        <dbReference type="ARBA" id="ARBA00022801"/>
    </source>
</evidence>
<evidence type="ECO:0000313" key="11">
    <source>
        <dbReference type="RefSeq" id="XP_052130188.1"/>
    </source>
</evidence>
<sequence length="238" mass="27591">MIFVLILGTVGLMDGTHINITRPSDDPAAFRDRHANYSIKVQGVCDHQLLIRDLYLGEAGSLHDARVFRRSPLFRNILFRDREMFSEGEHIVADSAYPNIDRVMTPFVNNGHLAPNQRRYNSCLSRIRVKIEHTWGRHTNLWRRSKRIEVYNMDTCVDHQAATYVLHNFRIIHDDNVPIMDADDVEDGIQQDIVENDDDYIDNDPLVPQGDGQQLFRQALIRGEQKRWNICNELVGQV</sequence>
<reference evidence="11" key="1">
    <citation type="submission" date="2025-08" db="UniProtKB">
        <authorList>
            <consortium name="RefSeq"/>
        </authorList>
    </citation>
    <scope>IDENTIFICATION</scope>
    <source>
        <tissue evidence="11">Whole organism</tissue>
    </source>
</reference>
<evidence type="ECO:0000256" key="3">
    <source>
        <dbReference type="ARBA" id="ARBA00006958"/>
    </source>
</evidence>